<dbReference type="Pfam" id="PF14604">
    <property type="entry name" value="SH3_9"/>
    <property type="match status" value="1"/>
</dbReference>
<keyword evidence="8" id="KW-0965">Cell junction</keyword>
<dbReference type="Pfam" id="PF00018">
    <property type="entry name" value="SH3_1"/>
    <property type="match status" value="3"/>
</dbReference>
<gene>
    <name evidence="15 16 17" type="primary">SH3PXD2A</name>
</gene>
<feature type="compositionally biased region" description="Low complexity" evidence="11">
    <location>
        <begin position="648"/>
        <end position="661"/>
    </location>
</feature>
<dbReference type="CDD" id="cd06888">
    <property type="entry name" value="PX_FISH"/>
    <property type="match status" value="1"/>
</dbReference>
<feature type="domain" description="SH3" evidence="12">
    <location>
        <begin position="431"/>
        <end position="490"/>
    </location>
</feature>
<dbReference type="SMART" id="SM00312">
    <property type="entry name" value="PX"/>
    <property type="match status" value="1"/>
</dbReference>
<feature type="compositionally biased region" description="Basic and acidic residues" evidence="11">
    <location>
        <begin position="126"/>
        <end position="143"/>
    </location>
</feature>
<dbReference type="CTD" id="9644"/>
<dbReference type="Pfam" id="PF07653">
    <property type="entry name" value="SH3_2"/>
    <property type="match status" value="1"/>
</dbReference>
<feature type="domain" description="SH3" evidence="12">
    <location>
        <begin position="150"/>
        <end position="209"/>
    </location>
</feature>
<dbReference type="GO" id="GO:0035091">
    <property type="term" value="F:phosphatidylinositol binding"/>
    <property type="evidence" value="ECO:0007669"/>
    <property type="project" value="InterPro"/>
</dbReference>
<dbReference type="InterPro" id="IPR051228">
    <property type="entry name" value="NADPH_Oxidase/PX-Domain"/>
</dbReference>
<dbReference type="SUPFAM" id="SSF64268">
    <property type="entry name" value="PX domain"/>
    <property type="match status" value="1"/>
</dbReference>
<keyword evidence="4 10" id="KW-0728">SH3 domain</keyword>
<dbReference type="AlphaFoldDB" id="A0AAJ7SZE4"/>
<evidence type="ECO:0000256" key="4">
    <source>
        <dbReference type="ARBA" id="ARBA00022443"/>
    </source>
</evidence>
<feature type="region of interest" description="Disordered" evidence="11">
    <location>
        <begin position="993"/>
        <end position="1081"/>
    </location>
</feature>
<evidence type="ECO:0000313" key="16">
    <source>
        <dbReference type="RefSeq" id="XP_032808049.1"/>
    </source>
</evidence>
<reference evidence="15 16" key="1">
    <citation type="submission" date="2025-04" db="UniProtKB">
        <authorList>
            <consortium name="RefSeq"/>
        </authorList>
    </citation>
    <scope>IDENTIFICATION</scope>
    <source>
        <tissue evidence="15 16">Sperm</tissue>
    </source>
</reference>
<dbReference type="PROSITE" id="PS50195">
    <property type="entry name" value="PX"/>
    <property type="match status" value="1"/>
</dbReference>
<evidence type="ECO:0000259" key="13">
    <source>
        <dbReference type="PROSITE" id="PS50195"/>
    </source>
</evidence>
<feature type="compositionally biased region" description="Low complexity" evidence="11">
    <location>
        <begin position="682"/>
        <end position="692"/>
    </location>
</feature>
<dbReference type="InterPro" id="IPR001683">
    <property type="entry name" value="PX_dom"/>
</dbReference>
<dbReference type="FunFam" id="3.30.1520.10:FF:000005">
    <property type="entry name" value="SH3 and PX domain-containing protein 2B"/>
    <property type="match status" value="1"/>
</dbReference>
<evidence type="ECO:0000256" key="1">
    <source>
        <dbReference type="ARBA" id="ARBA00004188"/>
    </source>
</evidence>
<evidence type="ECO:0000256" key="11">
    <source>
        <dbReference type="SAM" id="MobiDB-lite"/>
    </source>
</evidence>
<keyword evidence="7" id="KW-0677">Repeat</keyword>
<feature type="region of interest" description="Disordered" evidence="11">
    <location>
        <begin position="490"/>
        <end position="669"/>
    </location>
</feature>
<dbReference type="InterPro" id="IPR037961">
    <property type="entry name" value="SH3PXD2_PX"/>
</dbReference>
<evidence type="ECO:0000256" key="8">
    <source>
        <dbReference type="ARBA" id="ARBA00022949"/>
    </source>
</evidence>
<dbReference type="SMART" id="SM00326">
    <property type="entry name" value="SH3"/>
    <property type="match status" value="5"/>
</dbReference>
<dbReference type="FunFam" id="2.30.30.40:FF:000020">
    <property type="entry name" value="SH3 and PX domain-containing protein 2A"/>
    <property type="match status" value="1"/>
</dbReference>
<dbReference type="Gene3D" id="2.30.30.40">
    <property type="entry name" value="SH3 Domains"/>
    <property type="match status" value="5"/>
</dbReference>
<feature type="compositionally biased region" description="Polar residues" evidence="11">
    <location>
        <begin position="1051"/>
        <end position="1070"/>
    </location>
</feature>
<dbReference type="CDD" id="cd12017">
    <property type="entry name" value="SH3_Tks_3"/>
    <property type="match status" value="1"/>
</dbReference>
<keyword evidence="5" id="KW-0963">Cytoplasm</keyword>
<dbReference type="PROSITE" id="PS50002">
    <property type="entry name" value="SH3"/>
    <property type="match status" value="5"/>
</dbReference>
<evidence type="ECO:0000256" key="7">
    <source>
        <dbReference type="ARBA" id="ARBA00022737"/>
    </source>
</evidence>
<dbReference type="CDD" id="cd11856">
    <property type="entry name" value="SH3_p47phox_like"/>
    <property type="match status" value="1"/>
</dbReference>
<dbReference type="InterPro" id="IPR001452">
    <property type="entry name" value="SH3_domain"/>
</dbReference>
<evidence type="ECO:0000256" key="9">
    <source>
        <dbReference type="ARBA" id="ARBA00023273"/>
    </source>
</evidence>
<evidence type="ECO:0000256" key="10">
    <source>
        <dbReference type="PROSITE-ProRule" id="PRU00192"/>
    </source>
</evidence>
<keyword evidence="6" id="KW-0597">Phosphoprotein</keyword>
<evidence type="ECO:0000259" key="12">
    <source>
        <dbReference type="PROSITE" id="PS50002"/>
    </source>
</evidence>
<evidence type="ECO:0000256" key="2">
    <source>
        <dbReference type="ARBA" id="ARBA00004496"/>
    </source>
</evidence>
<feature type="domain" description="SH3" evidence="12">
    <location>
        <begin position="1144"/>
        <end position="1205"/>
    </location>
</feature>
<feature type="compositionally biased region" description="Polar residues" evidence="11">
    <location>
        <begin position="993"/>
        <end position="1010"/>
    </location>
</feature>
<evidence type="ECO:0000313" key="14">
    <source>
        <dbReference type="Proteomes" id="UP001318040"/>
    </source>
</evidence>
<feature type="compositionally biased region" description="Low complexity" evidence="11">
    <location>
        <begin position="531"/>
        <end position="545"/>
    </location>
</feature>
<feature type="region of interest" description="Disordered" evidence="11">
    <location>
        <begin position="943"/>
        <end position="978"/>
    </location>
</feature>
<keyword evidence="9" id="KW-0966">Cell projection</keyword>
<organism evidence="14 16">
    <name type="scientific">Petromyzon marinus</name>
    <name type="common">Sea lamprey</name>
    <dbReference type="NCBI Taxonomy" id="7757"/>
    <lineage>
        <taxon>Eukaryota</taxon>
        <taxon>Metazoa</taxon>
        <taxon>Chordata</taxon>
        <taxon>Craniata</taxon>
        <taxon>Vertebrata</taxon>
        <taxon>Cyclostomata</taxon>
        <taxon>Hyperoartia</taxon>
        <taxon>Petromyzontiformes</taxon>
        <taxon>Petromyzontidae</taxon>
        <taxon>Petromyzon</taxon>
    </lineage>
</organism>
<comment type="subcellular location">
    <subcellularLocation>
        <location evidence="1">Cell projection</location>
        <location evidence="1">Podosome</location>
    </subcellularLocation>
    <subcellularLocation>
        <location evidence="2">Cytoplasm</location>
    </subcellularLocation>
</comment>
<feature type="region of interest" description="Disordered" evidence="11">
    <location>
        <begin position="126"/>
        <end position="151"/>
    </location>
</feature>
<evidence type="ECO:0000256" key="5">
    <source>
        <dbReference type="ARBA" id="ARBA00022490"/>
    </source>
</evidence>
<feature type="domain" description="SH3" evidence="12">
    <location>
        <begin position="870"/>
        <end position="929"/>
    </location>
</feature>
<name>A0AAJ7SZE4_PETMA</name>
<dbReference type="InterPro" id="IPR036028">
    <property type="entry name" value="SH3-like_dom_sf"/>
</dbReference>
<feature type="compositionally biased region" description="Basic and acidic residues" evidence="11">
    <location>
        <begin position="520"/>
        <end position="530"/>
    </location>
</feature>
<accession>A0AAJ7SZE4</accession>
<dbReference type="GO" id="GO:0005737">
    <property type="term" value="C:cytoplasm"/>
    <property type="evidence" value="ECO:0007669"/>
    <property type="project" value="UniProtKB-SubCell"/>
</dbReference>
<feature type="region of interest" description="Disordered" evidence="11">
    <location>
        <begin position="332"/>
        <end position="406"/>
    </location>
</feature>
<dbReference type="GO" id="GO:0002102">
    <property type="term" value="C:podosome"/>
    <property type="evidence" value="ECO:0007669"/>
    <property type="project" value="UniProtKB-SubCell"/>
</dbReference>
<dbReference type="RefSeq" id="XP_032808049.1">
    <property type="nucleotide sequence ID" value="XM_032952158.1"/>
</dbReference>
<feature type="region of interest" description="Disordered" evidence="11">
    <location>
        <begin position="682"/>
        <end position="866"/>
    </location>
</feature>
<evidence type="ECO:0000313" key="17">
    <source>
        <dbReference type="RefSeq" id="XP_032808050.1"/>
    </source>
</evidence>
<dbReference type="Proteomes" id="UP001318040">
    <property type="component" value="Chromosome 11"/>
</dbReference>
<comment type="similarity">
    <text evidence="3">Belongs to the SH3PXD2 family.</text>
</comment>
<sequence>MMPRRTLEDVKVEDVEKRRSPSKHYVYIISVSWSDGSSQAIFRRYSKFFDLQMQLLDKFPVEGGQRDPKLRTIPFLPGKILFRRSHIRDVAVKRLKPINEYCRALVRLPAHISQCPDVLNFFETKPEDLNPQRGENDKKRNSQDGDTEGDADDMCVAVADYERQQGGEISLHAGQPVEVIEKSETGWWFVSSSDEQGWVPASFLEPQKETQDEIVANGGSKTGEVAKRRKPHLKRLDRRWTLGGFTNRHQSREERCLAVQSYTAQDKDEISFEKGATLDVLQQDTEGWWLVRHQGRQGWAPASCLQKVPEEPATRRKTTFHPVEIISTMMEVSNLPGRQASPGKEPPPAKEGSPKPTPAPKPTAKCAEPAGCGTEKRAPGSPAVARIAPQRPATGSPELYKSVSPKRDASLVSVDLQARGLQLPKPPAPPPVEMEYYTIAEFQTTIADGISFRAGQRVEVIEKCPSGWWYVQIGRDEGWAPASFVEKRKKTNLVRRNSNIARPKVPPPAPPAQSRGSSGSDERRNSEVDGRSGASSSVGGASSESNDSDSHIYDVPAVEEASAHYENVELSPRGSPGQYRAVRAKGDRAPPGAQPSPVKSSWARPGDASQNSPLGSKYASAVSTGPGSLTKRPSFLTSASGSRDDPKAAAVTVSPSVVPSSCHGTPKSPLVVLPKLSAAAAAVVASPKAQKVTARPRLGKDDSSEEISGGVLDAAPGLPSVCRADSLEESSSDNERRDVSSPAKPAVRPKPATPSPSKGFPGKVEMLGLRNRLKPVHQTSSDGTDVPPERREDRPSNGSRSAATSDCHRGVRRVASDEAQLPNGAATAAAGSRRHGGPELRRADACGGGGPKPSNHTGSEILTKSELGAGAGEVYRTIARFESVQRSQVGFEIGEEAEVIEKRDEGWWFVRLRGEDGWVPSTYLEPVEQREGDTLFEGAARGMAASGDGDRRAKLANNGIPPKRPPPPKRPSVGTGKPMAAVNASVQPQATPVKLSNGSLQSGHLGSAASQQQQQQQQGRGDAKRSANGREGGGRQAMAAAAAAAVKRNESFQAGSTSRPSVQVRRNVSFNGPKPWGSAGKAEQLATSNAAAVVAAAAAAAAAAAGGGAARPSWGRAKSEAGAAGGKRPAARAIAISISRPVGRPEEVFVAIADYAGDEETMGLLEGSSLEVIERNPNGWWYCKVLEGDEEREGWVPSNYLERKS</sequence>
<evidence type="ECO:0000313" key="15">
    <source>
        <dbReference type="RefSeq" id="XP_032808048.1"/>
    </source>
</evidence>
<dbReference type="RefSeq" id="XP_032808050.1">
    <property type="nucleotide sequence ID" value="XM_032952159.1"/>
</dbReference>
<proteinExistence type="inferred from homology"/>
<feature type="domain" description="SH3" evidence="12">
    <location>
        <begin position="251"/>
        <end position="310"/>
    </location>
</feature>
<dbReference type="PANTHER" id="PTHR15706">
    <property type="entry name" value="SH3 MULTIPLE DOMAIN"/>
    <property type="match status" value="1"/>
</dbReference>
<dbReference type="KEGG" id="pmrn:116941279"/>
<dbReference type="SUPFAM" id="SSF50044">
    <property type="entry name" value="SH3-domain"/>
    <property type="match status" value="5"/>
</dbReference>
<dbReference type="Gene3D" id="3.30.1520.10">
    <property type="entry name" value="Phox-like domain"/>
    <property type="match status" value="1"/>
</dbReference>
<evidence type="ECO:0000256" key="6">
    <source>
        <dbReference type="ARBA" id="ARBA00022553"/>
    </source>
</evidence>
<protein>
    <submittedName>
        <fullName evidence="15 16">SH3 and PX domain-containing protein 2A isoform X1</fullName>
    </submittedName>
</protein>
<feature type="domain" description="PX" evidence="13">
    <location>
        <begin position="5"/>
        <end position="129"/>
    </location>
</feature>
<dbReference type="PANTHER" id="PTHR15706:SF2">
    <property type="entry name" value="SH3 AND PX DOMAIN-CONTAINING PROTEIN 2A"/>
    <property type="match status" value="1"/>
</dbReference>
<dbReference type="RefSeq" id="XP_032808048.1">
    <property type="nucleotide sequence ID" value="XM_032952157.1"/>
</dbReference>
<evidence type="ECO:0000256" key="3">
    <source>
        <dbReference type="ARBA" id="ARBA00009628"/>
    </source>
</evidence>
<keyword evidence="14" id="KW-1185">Reference proteome</keyword>
<dbReference type="InterPro" id="IPR036871">
    <property type="entry name" value="PX_dom_sf"/>
</dbReference>
<dbReference type="Pfam" id="PF00787">
    <property type="entry name" value="PX"/>
    <property type="match status" value="1"/>
</dbReference>